<evidence type="ECO:0000256" key="3">
    <source>
        <dbReference type="ARBA" id="ARBA00022833"/>
    </source>
</evidence>
<dbReference type="SUPFAM" id="SSF144232">
    <property type="entry name" value="HIT/MYND zinc finger-like"/>
    <property type="match status" value="1"/>
</dbReference>
<dbReference type="GO" id="GO:0008270">
    <property type="term" value="F:zinc ion binding"/>
    <property type="evidence" value="ECO:0007669"/>
    <property type="project" value="UniProtKB-KW"/>
</dbReference>
<dbReference type="Proteomes" id="UP000053257">
    <property type="component" value="Unassembled WGS sequence"/>
</dbReference>
<dbReference type="HOGENOM" id="CLU_980433_0_0_1"/>
<evidence type="ECO:0000256" key="1">
    <source>
        <dbReference type="ARBA" id="ARBA00022723"/>
    </source>
</evidence>
<dbReference type="AlphaFoldDB" id="A0A0C3SDH1"/>
<dbReference type="OrthoDB" id="2784987at2759"/>
<evidence type="ECO:0000313" key="7">
    <source>
        <dbReference type="Proteomes" id="UP000053257"/>
    </source>
</evidence>
<proteinExistence type="predicted"/>
<keyword evidence="3" id="KW-0862">Zinc</keyword>
<gene>
    <name evidence="6" type="ORF">PHLGIDRAFT_17830</name>
</gene>
<evidence type="ECO:0000256" key="2">
    <source>
        <dbReference type="ARBA" id="ARBA00022771"/>
    </source>
</evidence>
<feature type="domain" description="MYND-type" evidence="5">
    <location>
        <begin position="84"/>
        <end position="124"/>
    </location>
</feature>
<dbReference type="PROSITE" id="PS50865">
    <property type="entry name" value="ZF_MYND_2"/>
    <property type="match status" value="1"/>
</dbReference>
<dbReference type="InterPro" id="IPR002893">
    <property type="entry name" value="Znf_MYND"/>
</dbReference>
<dbReference type="Pfam" id="PF01753">
    <property type="entry name" value="zf-MYND"/>
    <property type="match status" value="1"/>
</dbReference>
<keyword evidence="7" id="KW-1185">Reference proteome</keyword>
<name>A0A0C3SDH1_PHLG1</name>
<protein>
    <recommendedName>
        <fullName evidence="5">MYND-type domain-containing protein</fullName>
    </recommendedName>
</protein>
<organism evidence="6 7">
    <name type="scientific">Phlebiopsis gigantea (strain 11061_1 CR5-6)</name>
    <name type="common">White-rot fungus</name>
    <name type="synonym">Peniophora gigantea</name>
    <dbReference type="NCBI Taxonomy" id="745531"/>
    <lineage>
        <taxon>Eukaryota</taxon>
        <taxon>Fungi</taxon>
        <taxon>Dikarya</taxon>
        <taxon>Basidiomycota</taxon>
        <taxon>Agaricomycotina</taxon>
        <taxon>Agaricomycetes</taxon>
        <taxon>Polyporales</taxon>
        <taxon>Phanerochaetaceae</taxon>
        <taxon>Phlebiopsis</taxon>
    </lineage>
</organism>
<dbReference type="EMBL" id="KN840443">
    <property type="protein sequence ID" value="KIP11812.1"/>
    <property type="molecule type" value="Genomic_DNA"/>
</dbReference>
<evidence type="ECO:0000313" key="6">
    <source>
        <dbReference type="EMBL" id="KIP11812.1"/>
    </source>
</evidence>
<accession>A0A0C3SDH1</accession>
<sequence length="284" mass="31753">MAAAAAFGPPPIHVTNVREDGVGIDLIDYTNRAYSTAGAESRSSKAARAAAYHDSAALQQLPKATREYLQRVGKIGISCERLHCHNVHLPGQKLVFKRCARCISVCYCSTECQREDWKRHKPYCFEARSTQAKDSWLRYARYVLANPVLRVMIKSYARTVLKLDTDRLAGMRNRLVLTCTSIPDCTRGAGRIFQIARADFEPTPVEFETNKAIIDEEGPDLFAVQIMFKFDVPGYNGTYHAVECISPGLLKMVPPYPTPIFALAALNKAIRDDAENSYKLRISS</sequence>
<keyword evidence="2 4" id="KW-0863">Zinc-finger</keyword>
<keyword evidence="1" id="KW-0479">Metal-binding</keyword>
<dbReference type="Gene3D" id="6.10.140.2220">
    <property type="match status" value="1"/>
</dbReference>
<evidence type="ECO:0000259" key="5">
    <source>
        <dbReference type="PROSITE" id="PS50865"/>
    </source>
</evidence>
<evidence type="ECO:0000256" key="4">
    <source>
        <dbReference type="PROSITE-ProRule" id="PRU00134"/>
    </source>
</evidence>
<reference evidence="6 7" key="1">
    <citation type="journal article" date="2014" name="PLoS Genet.">
        <title>Analysis of the Phlebiopsis gigantea genome, transcriptome and secretome provides insight into its pioneer colonization strategies of wood.</title>
        <authorList>
            <person name="Hori C."/>
            <person name="Ishida T."/>
            <person name="Igarashi K."/>
            <person name="Samejima M."/>
            <person name="Suzuki H."/>
            <person name="Master E."/>
            <person name="Ferreira P."/>
            <person name="Ruiz-Duenas F.J."/>
            <person name="Held B."/>
            <person name="Canessa P."/>
            <person name="Larrondo L.F."/>
            <person name="Schmoll M."/>
            <person name="Druzhinina I.S."/>
            <person name="Kubicek C.P."/>
            <person name="Gaskell J.A."/>
            <person name="Kersten P."/>
            <person name="St John F."/>
            <person name="Glasner J."/>
            <person name="Sabat G."/>
            <person name="Splinter BonDurant S."/>
            <person name="Syed K."/>
            <person name="Yadav J."/>
            <person name="Mgbeahuruike A.C."/>
            <person name="Kovalchuk A."/>
            <person name="Asiegbu F.O."/>
            <person name="Lackner G."/>
            <person name="Hoffmeister D."/>
            <person name="Rencoret J."/>
            <person name="Gutierrez A."/>
            <person name="Sun H."/>
            <person name="Lindquist E."/>
            <person name="Barry K."/>
            <person name="Riley R."/>
            <person name="Grigoriev I.V."/>
            <person name="Henrissat B."/>
            <person name="Kues U."/>
            <person name="Berka R.M."/>
            <person name="Martinez A.T."/>
            <person name="Covert S.F."/>
            <person name="Blanchette R.A."/>
            <person name="Cullen D."/>
        </authorList>
    </citation>
    <scope>NUCLEOTIDE SEQUENCE [LARGE SCALE GENOMIC DNA]</scope>
    <source>
        <strain evidence="6 7">11061_1 CR5-6</strain>
    </source>
</reference>